<dbReference type="Pfam" id="PF25342">
    <property type="entry name" value="GT_PLOD"/>
    <property type="match status" value="1"/>
</dbReference>
<gene>
    <name evidence="2" type="primary">Plod3</name>
    <name evidence="2" type="ORF">SNEC2469_LOCUS7770</name>
</gene>
<dbReference type="Pfam" id="PF13896">
    <property type="entry name" value="Glyco_transf_49"/>
    <property type="match status" value="1"/>
</dbReference>
<comment type="caution">
    <text evidence="2">The sequence shown here is derived from an EMBL/GenBank/DDBJ whole genome shotgun (WGS) entry which is preliminary data.</text>
</comment>
<evidence type="ECO:0000313" key="2">
    <source>
        <dbReference type="EMBL" id="CAE7312292.1"/>
    </source>
</evidence>
<keyword evidence="3" id="KW-1185">Reference proteome</keyword>
<dbReference type="AlphaFoldDB" id="A0A812NXX3"/>
<organism evidence="2 3">
    <name type="scientific">Symbiodinium necroappetens</name>
    <dbReference type="NCBI Taxonomy" id="1628268"/>
    <lineage>
        <taxon>Eukaryota</taxon>
        <taxon>Sar</taxon>
        <taxon>Alveolata</taxon>
        <taxon>Dinophyceae</taxon>
        <taxon>Suessiales</taxon>
        <taxon>Symbiodiniaceae</taxon>
        <taxon>Symbiodinium</taxon>
    </lineage>
</organism>
<dbReference type="OrthoDB" id="413695at2759"/>
<evidence type="ECO:0000259" key="1">
    <source>
        <dbReference type="Pfam" id="PF25342"/>
    </source>
</evidence>
<reference evidence="2" key="1">
    <citation type="submission" date="2021-02" db="EMBL/GenBank/DDBJ databases">
        <authorList>
            <person name="Dougan E. K."/>
            <person name="Rhodes N."/>
            <person name="Thang M."/>
            <person name="Chan C."/>
        </authorList>
    </citation>
    <scope>NUCLEOTIDE SEQUENCE</scope>
</reference>
<accession>A0A812NXX3</accession>
<proteinExistence type="predicted"/>
<dbReference type="CDD" id="cd22997">
    <property type="entry name" value="GT_LH"/>
    <property type="match status" value="1"/>
</dbReference>
<dbReference type="InterPro" id="IPR057589">
    <property type="entry name" value="GT_PLOD"/>
</dbReference>
<feature type="domain" description="PLOD1-3-like GT" evidence="1">
    <location>
        <begin position="548"/>
        <end position="715"/>
    </location>
</feature>
<name>A0A812NXX3_9DINO</name>
<dbReference type="Proteomes" id="UP000601435">
    <property type="component" value="Unassembled WGS sequence"/>
</dbReference>
<evidence type="ECO:0000313" key="3">
    <source>
        <dbReference type="Proteomes" id="UP000601435"/>
    </source>
</evidence>
<dbReference type="EMBL" id="CAJNJA010013075">
    <property type="protein sequence ID" value="CAE7312292.1"/>
    <property type="molecule type" value="Genomic_DNA"/>
</dbReference>
<protein>
    <submittedName>
        <fullName evidence="2">Plod3 protein</fullName>
    </submittedName>
</protein>
<sequence length="774" mass="86499">MDELGQASQDSGWCIPGTAATAYACLVAAHLGEFDDDGSLDFFPQLMEPIFLQATRLAAACAKFDPAWSLSGAEMLYRYARFQAIQRDFRKDRVTVAAALRRSCLQRRHRREPLALCGSGASLIGRCEYESTALETVEMDYSARDSDASHGNIALCSHVTLRDLSSIDGLLAWKGEVSVAIWAGGVTREDSIRLTTAWVRTMRQRHHGPIRVSLTLEQNSTGQPTRYPASLLRKVAVNAAGSTFVLLCEPGFVPSGQLGSDLKAWIGGVTNLLQAGVLLVLPAFEVQGVSAWRALGWTDLEKMVRNGTAASYDRRLCPLRKFTSWQWTLLDGPMRLRRIPGSDLLLPGLLAKPENLHFPLELHGLATSEDKSVAQRQSYCQGLPKGLRATLDYAEAHGHPLLQLPRHFVWRTPDLGPRSKWAKSTGAWQELEIGRADMDLDLMYGQFLHRLWATRPWGSQPELPQLPEGFEGFELVEHRTPKEWLRTLKMPPRLHLVLPATSIYGSAWMDRFIENSPWPVHVVSLGAETFWSTMLQEMPYVLSSDVFQSEDVIMVVDAYDMFFTHCKHDIIAEYYRHGKPLLVSAEKLCFPSWAHCLDCRSALCEATGYRYLNSGGVLGTPASLRHAYSWMAGQAADPLHADKILGDDQGGWHFYQQTFPERVALEHEPRIWLALQATEITLLQVQTTQDRCGIVSWRSSGSEVCFLHGNGRTKSLWQLVQQIDASCGKEPMKEDGRTGGLSVYDGLVSGRFRTKQVVVNSSKQQKLLSNLFRA</sequence>